<feature type="transmembrane region" description="Helical" evidence="5">
    <location>
        <begin position="90"/>
        <end position="109"/>
    </location>
</feature>
<dbReference type="STRING" id="930129.SAMN05216352_105237"/>
<evidence type="ECO:0000256" key="2">
    <source>
        <dbReference type="ARBA" id="ARBA00022692"/>
    </source>
</evidence>
<sequence length="110" mass="12614">MESIFYESHAGSWFFLILFFVISYFFTKQKITLMLQRLFALIMIITGIGTLFFYNFPLLYILKGVLAIILIAVMEMLVARKKRNEPQGGLWAACIILIIVVLLLGFNVIG</sequence>
<evidence type="ECO:0000256" key="3">
    <source>
        <dbReference type="ARBA" id="ARBA00022989"/>
    </source>
</evidence>
<evidence type="ECO:0000256" key="1">
    <source>
        <dbReference type="ARBA" id="ARBA00022475"/>
    </source>
</evidence>
<name>A0A1G8IKZ3_9BACI</name>
<gene>
    <name evidence="6" type="ORF">SAMN05216352_105237</name>
</gene>
<evidence type="ECO:0000313" key="7">
    <source>
        <dbReference type="Proteomes" id="UP000199017"/>
    </source>
</evidence>
<keyword evidence="4 5" id="KW-0472">Membrane</keyword>
<dbReference type="AlphaFoldDB" id="A0A1G8IKZ3"/>
<organism evidence="6 7">
    <name type="scientific">Alteribacillus bidgolensis</name>
    <dbReference type="NCBI Taxonomy" id="930129"/>
    <lineage>
        <taxon>Bacteria</taxon>
        <taxon>Bacillati</taxon>
        <taxon>Bacillota</taxon>
        <taxon>Bacilli</taxon>
        <taxon>Bacillales</taxon>
        <taxon>Bacillaceae</taxon>
        <taxon>Alteribacillus</taxon>
    </lineage>
</organism>
<dbReference type="Pfam" id="PF07457">
    <property type="entry name" value="DUF1516"/>
    <property type="match status" value="1"/>
</dbReference>
<evidence type="ECO:0000313" key="6">
    <source>
        <dbReference type="EMBL" id="SDI19461.1"/>
    </source>
</evidence>
<protein>
    <submittedName>
        <fullName evidence="6">Uncharacterized protein</fullName>
    </submittedName>
</protein>
<dbReference type="OrthoDB" id="2365314at2"/>
<feature type="transmembrane region" description="Helical" evidence="5">
    <location>
        <begin position="38"/>
        <end position="54"/>
    </location>
</feature>
<keyword evidence="3 5" id="KW-1133">Transmembrane helix</keyword>
<evidence type="ECO:0000256" key="5">
    <source>
        <dbReference type="SAM" id="Phobius"/>
    </source>
</evidence>
<accession>A0A1G8IKZ3</accession>
<dbReference type="RefSeq" id="WP_091584625.1">
    <property type="nucleotide sequence ID" value="NZ_FNDU01000005.1"/>
</dbReference>
<dbReference type="Proteomes" id="UP000199017">
    <property type="component" value="Unassembled WGS sequence"/>
</dbReference>
<evidence type="ECO:0000256" key="4">
    <source>
        <dbReference type="ARBA" id="ARBA00023136"/>
    </source>
</evidence>
<feature type="transmembrane region" description="Helical" evidence="5">
    <location>
        <begin position="6"/>
        <end position="26"/>
    </location>
</feature>
<proteinExistence type="predicted"/>
<dbReference type="EMBL" id="FNDU01000005">
    <property type="protein sequence ID" value="SDI19461.1"/>
    <property type="molecule type" value="Genomic_DNA"/>
</dbReference>
<keyword evidence="2 5" id="KW-0812">Transmembrane</keyword>
<reference evidence="6 7" key="1">
    <citation type="submission" date="2016-10" db="EMBL/GenBank/DDBJ databases">
        <authorList>
            <person name="de Groot N.N."/>
        </authorList>
    </citation>
    <scope>NUCLEOTIDE SEQUENCE [LARGE SCALE GENOMIC DNA]</scope>
    <source>
        <strain evidence="7">P4B,CCM 7963,CECT 7998,DSM 25260,IBRC-M 10614,KCTC 13821</strain>
    </source>
</reference>
<dbReference type="InterPro" id="IPR010899">
    <property type="entry name" value="UPF0344"/>
</dbReference>
<keyword evidence="7" id="KW-1185">Reference proteome</keyword>
<keyword evidence="1" id="KW-1003">Cell membrane</keyword>